<keyword evidence="2" id="KW-1185">Reference proteome</keyword>
<evidence type="ECO:0008006" key="3">
    <source>
        <dbReference type="Google" id="ProtNLM"/>
    </source>
</evidence>
<reference evidence="2" key="1">
    <citation type="submission" date="2020-09" db="EMBL/GenBank/DDBJ databases">
        <title>Whole genome shotgun sequence of Streptomyces cinnamonensis NBRC 15873.</title>
        <authorList>
            <person name="Komaki H."/>
            <person name="Tamura T."/>
        </authorList>
    </citation>
    <scope>NUCLEOTIDE SEQUENCE [LARGE SCALE GENOMIC DNA]</scope>
    <source>
        <strain evidence="2">NBRC 15873</strain>
    </source>
</reference>
<dbReference type="RefSeq" id="WP_191869458.1">
    <property type="nucleotide sequence ID" value="NZ_BMRU01000022.1"/>
</dbReference>
<protein>
    <recommendedName>
        <fullName evidence="3">Glyoxalase</fullName>
    </recommendedName>
</protein>
<sequence>MKNPEYRQLPDWAEMALRRAARSEAGVRGMTRMVAEDGVLLLQLVHRPARERAVCVQHPFRDLQEAYDKAASDLPPRRHIAYFVVATAAALRRAEAAGVGYMRFYSDGPAGGAICQVPVSLWTESA</sequence>
<evidence type="ECO:0000313" key="1">
    <source>
        <dbReference type="EMBL" id="GHI18191.1"/>
    </source>
</evidence>
<dbReference type="Proteomes" id="UP000660554">
    <property type="component" value="Unassembled WGS sequence"/>
</dbReference>
<organism evidence="1 2">
    <name type="scientific">Streptomyces virginiae</name>
    <name type="common">Streptomyces cinnamonensis</name>
    <dbReference type="NCBI Taxonomy" id="1961"/>
    <lineage>
        <taxon>Bacteria</taxon>
        <taxon>Bacillati</taxon>
        <taxon>Actinomycetota</taxon>
        <taxon>Actinomycetes</taxon>
        <taxon>Kitasatosporales</taxon>
        <taxon>Streptomycetaceae</taxon>
        <taxon>Streptomyces</taxon>
    </lineage>
</organism>
<gene>
    <name evidence="1" type="ORF">Scinn_76540</name>
</gene>
<dbReference type="EMBL" id="BNDV01000018">
    <property type="protein sequence ID" value="GHI18191.1"/>
    <property type="molecule type" value="Genomic_DNA"/>
</dbReference>
<proteinExistence type="predicted"/>
<dbReference type="GeneID" id="86954205"/>
<evidence type="ECO:0000313" key="2">
    <source>
        <dbReference type="Proteomes" id="UP000660554"/>
    </source>
</evidence>
<name>A0ABQ3NZJ9_STRVG</name>
<accession>A0ABQ3NZJ9</accession>
<comment type="caution">
    <text evidence="1">The sequence shown here is derived from an EMBL/GenBank/DDBJ whole genome shotgun (WGS) entry which is preliminary data.</text>
</comment>